<dbReference type="InterPro" id="IPR006140">
    <property type="entry name" value="D-isomer_DH_NAD-bd"/>
</dbReference>
<gene>
    <name evidence="7" type="ORF">H9850_06190</name>
</gene>
<dbReference type="InterPro" id="IPR036291">
    <property type="entry name" value="NAD(P)-bd_dom_sf"/>
</dbReference>
<feature type="domain" description="D-isomer specific 2-hydroxyacid dehydrogenase catalytic" evidence="5">
    <location>
        <begin position="13"/>
        <end position="312"/>
    </location>
</feature>
<dbReference type="GO" id="GO:0016618">
    <property type="term" value="F:hydroxypyruvate reductase [NAD(P)H] activity"/>
    <property type="evidence" value="ECO:0007669"/>
    <property type="project" value="TreeGrafter"/>
</dbReference>
<dbReference type="Proteomes" id="UP000886829">
    <property type="component" value="Unassembled WGS sequence"/>
</dbReference>
<dbReference type="InterPro" id="IPR006139">
    <property type="entry name" value="D-isomer_2_OHA_DH_cat_dom"/>
</dbReference>
<feature type="domain" description="D-isomer specific 2-hydroxyacid dehydrogenase NAD-binding" evidence="6">
    <location>
        <begin position="108"/>
        <end position="281"/>
    </location>
</feature>
<sequence>MSEVILKVGAFPLSDELKQAMEERGEFYIETDLSPDERTKVRQRTTIVLGSGGTQFKEADFATCPHLKGIVCYSVGYDGIDVPAVIKHNVFLTHTPDVLSNEVADTAMMLLLNCTRQAKFAQEYIENGQWGHAEPFPLTTSIEQKKIGIAGLGRIGKAIAQRAEAFNMRIGYYGRQPHHDVNYPFFGDLKLMAEWCDVLMLIMPATPENKHCVNLDVLKALGSKGYLINVARGSLVKTEDLITALDQNIIAGAALDVFENEPEVPAELMHRPNVALLPHLGSATVETRHQMAELVVKNLDAIIQGQSVLTPVPGTRRH</sequence>
<dbReference type="InterPro" id="IPR050223">
    <property type="entry name" value="D-isomer_2-hydroxyacid_DH"/>
</dbReference>
<evidence type="ECO:0000313" key="7">
    <source>
        <dbReference type="EMBL" id="HIX57042.1"/>
    </source>
</evidence>
<name>A0A9D1WDU2_9GAMM</name>
<evidence type="ECO:0000259" key="5">
    <source>
        <dbReference type="Pfam" id="PF00389"/>
    </source>
</evidence>
<protein>
    <submittedName>
        <fullName evidence="7">2-hydroxyacid dehydrogenase</fullName>
    </submittedName>
</protein>
<dbReference type="SUPFAM" id="SSF52283">
    <property type="entry name" value="Formate/glycerate dehydrogenase catalytic domain-like"/>
    <property type="match status" value="1"/>
</dbReference>
<evidence type="ECO:0000256" key="1">
    <source>
        <dbReference type="ARBA" id="ARBA00022857"/>
    </source>
</evidence>
<dbReference type="FunFam" id="3.40.50.720:FF:000213">
    <property type="entry name" value="Putative 2-hydroxyacid dehydrogenase"/>
    <property type="match status" value="1"/>
</dbReference>
<dbReference type="GO" id="GO:0030267">
    <property type="term" value="F:glyoxylate reductase (NADPH) activity"/>
    <property type="evidence" value="ECO:0007669"/>
    <property type="project" value="TreeGrafter"/>
</dbReference>
<dbReference type="GO" id="GO:0051287">
    <property type="term" value="F:NAD binding"/>
    <property type="evidence" value="ECO:0007669"/>
    <property type="project" value="InterPro"/>
</dbReference>
<dbReference type="CDD" id="cd12156">
    <property type="entry name" value="HPPR"/>
    <property type="match status" value="1"/>
</dbReference>
<dbReference type="Pfam" id="PF00389">
    <property type="entry name" value="2-Hacid_dh"/>
    <property type="match status" value="1"/>
</dbReference>
<keyword evidence="3" id="KW-0520">NAD</keyword>
<evidence type="ECO:0000256" key="4">
    <source>
        <dbReference type="RuleBase" id="RU003719"/>
    </source>
</evidence>
<dbReference type="Pfam" id="PF02826">
    <property type="entry name" value="2-Hacid_dh_C"/>
    <property type="match status" value="1"/>
</dbReference>
<keyword evidence="2 4" id="KW-0560">Oxidoreductase</keyword>
<dbReference type="Gene3D" id="3.40.50.720">
    <property type="entry name" value="NAD(P)-binding Rossmann-like Domain"/>
    <property type="match status" value="2"/>
</dbReference>
<accession>A0A9D1WDU2</accession>
<comment type="similarity">
    <text evidence="4">Belongs to the D-isomer specific 2-hydroxyacid dehydrogenase family.</text>
</comment>
<reference evidence="7" key="1">
    <citation type="journal article" date="2021" name="PeerJ">
        <title>Extensive microbial diversity within the chicken gut microbiome revealed by metagenomics and culture.</title>
        <authorList>
            <person name="Gilroy R."/>
            <person name="Ravi A."/>
            <person name="Getino M."/>
            <person name="Pursley I."/>
            <person name="Horton D.L."/>
            <person name="Alikhan N.F."/>
            <person name="Baker D."/>
            <person name="Gharbi K."/>
            <person name="Hall N."/>
            <person name="Watson M."/>
            <person name="Adriaenssens E.M."/>
            <person name="Foster-Nyarko E."/>
            <person name="Jarju S."/>
            <person name="Secka A."/>
            <person name="Antonio M."/>
            <person name="Oren A."/>
            <person name="Chaudhuri R.R."/>
            <person name="La Ragione R."/>
            <person name="Hildebrand F."/>
            <person name="Pallen M.J."/>
        </authorList>
    </citation>
    <scope>NUCLEOTIDE SEQUENCE</scope>
    <source>
        <strain evidence="7">USASDec5-558</strain>
    </source>
</reference>
<dbReference type="SUPFAM" id="SSF51735">
    <property type="entry name" value="NAD(P)-binding Rossmann-fold domains"/>
    <property type="match status" value="1"/>
</dbReference>
<dbReference type="EMBL" id="DXEV01000119">
    <property type="protein sequence ID" value="HIX57042.1"/>
    <property type="molecule type" value="Genomic_DNA"/>
</dbReference>
<dbReference type="GO" id="GO:0005829">
    <property type="term" value="C:cytosol"/>
    <property type="evidence" value="ECO:0007669"/>
    <property type="project" value="TreeGrafter"/>
</dbReference>
<organism evidence="7 8">
    <name type="scientific">Candidatus Anaerobiospirillum pullistercoris</name>
    <dbReference type="NCBI Taxonomy" id="2838452"/>
    <lineage>
        <taxon>Bacteria</taxon>
        <taxon>Pseudomonadati</taxon>
        <taxon>Pseudomonadota</taxon>
        <taxon>Gammaproteobacteria</taxon>
        <taxon>Aeromonadales</taxon>
        <taxon>Succinivibrionaceae</taxon>
        <taxon>Anaerobiospirillum</taxon>
    </lineage>
</organism>
<comment type="caution">
    <text evidence="7">The sequence shown here is derived from an EMBL/GenBank/DDBJ whole genome shotgun (WGS) entry which is preliminary data.</text>
</comment>
<dbReference type="AlphaFoldDB" id="A0A9D1WDU2"/>
<evidence type="ECO:0000256" key="3">
    <source>
        <dbReference type="ARBA" id="ARBA00023027"/>
    </source>
</evidence>
<dbReference type="PANTHER" id="PTHR10996">
    <property type="entry name" value="2-HYDROXYACID DEHYDROGENASE-RELATED"/>
    <property type="match status" value="1"/>
</dbReference>
<evidence type="ECO:0000313" key="8">
    <source>
        <dbReference type="Proteomes" id="UP000886829"/>
    </source>
</evidence>
<dbReference type="PANTHER" id="PTHR10996:SF178">
    <property type="entry name" value="2-HYDROXYACID DEHYDROGENASE YGL185C-RELATED"/>
    <property type="match status" value="1"/>
</dbReference>
<reference evidence="7" key="2">
    <citation type="submission" date="2021-04" db="EMBL/GenBank/DDBJ databases">
        <authorList>
            <person name="Gilroy R."/>
        </authorList>
    </citation>
    <scope>NUCLEOTIDE SEQUENCE</scope>
    <source>
        <strain evidence="7">USASDec5-558</strain>
    </source>
</reference>
<evidence type="ECO:0000259" key="6">
    <source>
        <dbReference type="Pfam" id="PF02826"/>
    </source>
</evidence>
<evidence type="ECO:0000256" key="2">
    <source>
        <dbReference type="ARBA" id="ARBA00023002"/>
    </source>
</evidence>
<keyword evidence="1" id="KW-0521">NADP</keyword>
<proteinExistence type="inferred from homology"/>